<evidence type="ECO:0000259" key="19">
    <source>
        <dbReference type="Pfam" id="PF02931"/>
    </source>
</evidence>
<dbReference type="PRINTS" id="PR00254">
    <property type="entry name" value="NICOTINICR"/>
</dbReference>
<feature type="domain" description="Neurotransmitter-gated ion-channel ligand-binding" evidence="19">
    <location>
        <begin position="50"/>
        <end position="253"/>
    </location>
</feature>
<evidence type="ECO:0000256" key="12">
    <source>
        <dbReference type="ARBA" id="ARBA00023180"/>
    </source>
</evidence>
<evidence type="ECO:0000256" key="1">
    <source>
        <dbReference type="ARBA" id="ARBA00009237"/>
    </source>
</evidence>
<feature type="transmembrane region" description="Helical" evidence="17">
    <location>
        <begin position="741"/>
        <end position="766"/>
    </location>
</feature>
<dbReference type="PROSITE" id="PS00236">
    <property type="entry name" value="NEUROTR_ION_CHANNEL"/>
    <property type="match status" value="2"/>
</dbReference>
<comment type="similarity">
    <text evidence="1">Belongs to the ligand-gated ion channel (TC 1.A.9) family. Acetylcholine receptor (TC 1.A.9.1) subfamily.</text>
</comment>
<keyword evidence="4 17" id="KW-0812">Transmembrane</keyword>
<evidence type="ECO:0000256" key="15">
    <source>
        <dbReference type="ARBA" id="ARBA00023303"/>
    </source>
</evidence>
<accession>A0AA36FZW9</accession>
<keyword evidence="6 17" id="KW-1133">Transmembrane helix</keyword>
<feature type="domain" description="Neurotransmitter-gated ion-channel ligand-binding" evidence="19">
    <location>
        <begin position="546"/>
        <end position="740"/>
    </location>
</feature>
<feature type="region of interest" description="Disordered" evidence="18">
    <location>
        <begin position="422"/>
        <end position="455"/>
    </location>
</feature>
<dbReference type="Proteomes" id="UP001177023">
    <property type="component" value="Unassembled WGS sequence"/>
</dbReference>
<evidence type="ECO:0000256" key="13">
    <source>
        <dbReference type="ARBA" id="ARBA00023257"/>
    </source>
</evidence>
<evidence type="ECO:0000256" key="7">
    <source>
        <dbReference type="ARBA" id="ARBA00023018"/>
    </source>
</evidence>
<evidence type="ECO:0000256" key="8">
    <source>
        <dbReference type="ARBA" id="ARBA00023065"/>
    </source>
</evidence>
<organism evidence="21 22">
    <name type="scientific">Mesorhabditis spiculigera</name>
    <dbReference type="NCBI Taxonomy" id="96644"/>
    <lineage>
        <taxon>Eukaryota</taxon>
        <taxon>Metazoa</taxon>
        <taxon>Ecdysozoa</taxon>
        <taxon>Nematoda</taxon>
        <taxon>Chromadorea</taxon>
        <taxon>Rhabditida</taxon>
        <taxon>Rhabditina</taxon>
        <taxon>Rhabditomorpha</taxon>
        <taxon>Rhabditoidea</taxon>
        <taxon>Rhabditidae</taxon>
        <taxon>Mesorhabditinae</taxon>
        <taxon>Mesorhabditis</taxon>
    </lineage>
</organism>
<evidence type="ECO:0000256" key="10">
    <source>
        <dbReference type="ARBA" id="ARBA00023157"/>
    </source>
</evidence>
<dbReference type="FunFam" id="1.20.58.390:FF:000038">
    <property type="entry name" value="Acetylcholine receptor subunit beta-like 1"/>
    <property type="match status" value="1"/>
</dbReference>
<keyword evidence="8 17" id="KW-0406">Ion transport</keyword>
<evidence type="ECO:0000256" key="4">
    <source>
        <dbReference type="ARBA" id="ARBA00022692"/>
    </source>
</evidence>
<keyword evidence="12" id="KW-0325">Glycoprotein</keyword>
<keyword evidence="9 17" id="KW-0472">Membrane</keyword>
<feature type="transmembrane region" description="Helical" evidence="17">
    <location>
        <begin position="254"/>
        <end position="275"/>
    </location>
</feature>
<dbReference type="AlphaFoldDB" id="A0AA36FZW9"/>
<feature type="transmembrane region" description="Helical" evidence="17">
    <location>
        <begin position="772"/>
        <end position="794"/>
    </location>
</feature>
<sequence>MLYCSPLLLYLFVTVSRTQEDVTSGELRHWGYQNATASGEKFDPHEEEDEQRLLEHLFQGYNNLIRPVPSALSPPILVDFGVAMILLINVDERNQILQTNVWLTMKWNDFQLRWNPGDFGNLSELHVPSERVWLPDIVLFNNADGTYEVSFKSNVFIEHTGDVTWVPPARYLSSCAIDVEWFPFDEQKCDMVFGSWTYNKHEVQLRFYNNVTAVQLNDYSKSGIWDVIDVPGAIVNSGSTSRIVFNIIIRRKTLFYTVILIIPTVLMAFLSMMAFYLPTDSAEKISLTINILLALVVFLLLVSKILPPTSNIPLMGKYLLMAFILNITTVVVTVIIVNIYFRSPLSHEMSPWVRAVFLDFLPRFLMMKRPERIPIFNGYFVEEYSASEIFDASLIIPSVTATIVPFLNVSNPSLNEEAMKHHRNCSKGKHHKEHKPGSKKLKKEESNGLEMPEEETLVEKMSREMKRTVESIAYIAEHMKAEMADKKIRDDWKYVAMVIDRLLLLIFFGVTLGGTIQIILRAPHVFEFIDQDQIIKELTAKYNFGSLFNGYNQLVRPVRNQSEIVEVRFSLALVLLINVDEKNQVMQTNVWPTMRWSDYQLRWDPRDYGGVSTIHVPPQKVWLPDIVLFNNADGNYLVSFLSNVVVEHTGEMLWVPPAVFFSSCTIDVEYFPFDEQVCTMLFGSWTFGKDEVQLNHLQGKQQVELNEYSTSGIWDLIDVPGILQNGRSRISYQIKIRRKTLFYTVILIMPTVLMAFLSMMVFYLPAEASEKITLAISILLALVVFLLLISKILPPTSSSVPLMGKYLLITFTMNVIAIMVTVVIINVYFRGPATHTMGPWVRQLFINHLPLLLMMRRPWSAENEIERLRQQKTEIAAAPNLHPEEGRKSSDEQRASIVSQPYAEGLGSEAIKAIEAIEYITEHLRTNNDQKRMREEWRFVATVLDRLLLYIFFAVTVGGTVGILCSAPNVFEYVDQTAILENLKRKAKEIEMAAQNAP</sequence>
<dbReference type="CDD" id="cd19032">
    <property type="entry name" value="LGIC_ECD_nAChR_proto_beta-like"/>
    <property type="match status" value="1"/>
</dbReference>
<dbReference type="FunFam" id="2.70.170.10:FF:000016">
    <property type="entry name" value="Nicotinic acetylcholine receptor subunit"/>
    <property type="match status" value="1"/>
</dbReference>
<evidence type="ECO:0000256" key="16">
    <source>
        <dbReference type="ARBA" id="ARBA00034104"/>
    </source>
</evidence>
<evidence type="ECO:0000256" key="6">
    <source>
        <dbReference type="ARBA" id="ARBA00022989"/>
    </source>
</evidence>
<dbReference type="InterPro" id="IPR006202">
    <property type="entry name" value="Neur_chan_lig-bd"/>
</dbReference>
<dbReference type="FunFam" id="2.70.170.10:FF:000013">
    <property type="entry name" value="Acetylcholine receptor subunit alpha"/>
    <property type="match status" value="1"/>
</dbReference>
<dbReference type="PANTHER" id="PTHR18945">
    <property type="entry name" value="NEUROTRANSMITTER GATED ION CHANNEL"/>
    <property type="match status" value="1"/>
</dbReference>
<evidence type="ECO:0000256" key="2">
    <source>
        <dbReference type="ARBA" id="ARBA00022448"/>
    </source>
</evidence>
<name>A0AA36FZW9_9BILA</name>
<evidence type="ECO:0000256" key="11">
    <source>
        <dbReference type="ARBA" id="ARBA00023170"/>
    </source>
</evidence>
<keyword evidence="5 17" id="KW-0732">Signal</keyword>
<dbReference type="FunFam" id="1.20.58.390:FF:000035">
    <property type="entry name" value="Acetylcholine receptor subunit beta-like 1"/>
    <property type="match status" value="1"/>
</dbReference>
<dbReference type="InterPro" id="IPR006201">
    <property type="entry name" value="Neur_channel"/>
</dbReference>
<keyword evidence="2 17" id="KW-0813">Transport</keyword>
<dbReference type="InterPro" id="IPR036734">
    <property type="entry name" value="Neur_chan_lig-bd_sf"/>
</dbReference>
<dbReference type="Gene3D" id="2.70.170.10">
    <property type="entry name" value="Neurotransmitter-gated ion-channel ligand-binding domain"/>
    <property type="match status" value="2"/>
</dbReference>
<reference evidence="21" key="1">
    <citation type="submission" date="2023-06" db="EMBL/GenBank/DDBJ databases">
        <authorList>
            <person name="Delattre M."/>
        </authorList>
    </citation>
    <scope>NUCLEOTIDE SEQUENCE</scope>
    <source>
        <strain evidence="21">AF72</strain>
    </source>
</reference>
<dbReference type="Pfam" id="PF02932">
    <property type="entry name" value="Neur_chan_memb"/>
    <property type="match status" value="2"/>
</dbReference>
<feature type="transmembrane region" description="Helical" evidence="17">
    <location>
        <begin position="806"/>
        <end position="828"/>
    </location>
</feature>
<comment type="caution">
    <text evidence="17">Lacks conserved residue(s) required for the propagation of feature annotation.</text>
</comment>
<evidence type="ECO:0000259" key="20">
    <source>
        <dbReference type="Pfam" id="PF02932"/>
    </source>
</evidence>
<comment type="caution">
    <text evidence="21">The sequence shown here is derived from an EMBL/GenBank/DDBJ whole genome shotgun (WGS) entry which is preliminary data.</text>
</comment>
<dbReference type="GO" id="GO:0045211">
    <property type="term" value="C:postsynaptic membrane"/>
    <property type="evidence" value="ECO:0007669"/>
    <property type="project" value="UniProtKB-SubCell"/>
</dbReference>
<feature type="transmembrane region" description="Helical" evidence="17">
    <location>
        <begin position="502"/>
        <end position="520"/>
    </location>
</feature>
<evidence type="ECO:0000256" key="14">
    <source>
        <dbReference type="ARBA" id="ARBA00023286"/>
    </source>
</evidence>
<dbReference type="InterPro" id="IPR006029">
    <property type="entry name" value="Neurotrans-gated_channel_TM"/>
</dbReference>
<keyword evidence="7" id="KW-0770">Synapse</keyword>
<dbReference type="SUPFAM" id="SSF63712">
    <property type="entry name" value="Nicotinic receptor ligand binding domain-like"/>
    <property type="match status" value="2"/>
</dbReference>
<dbReference type="CDD" id="cd19064">
    <property type="entry name" value="LGIC_TM_nAChR"/>
    <property type="match status" value="1"/>
</dbReference>
<feature type="transmembrane region" description="Helical" evidence="17">
    <location>
        <begin position="287"/>
        <end position="306"/>
    </location>
</feature>
<feature type="signal peptide" evidence="17">
    <location>
        <begin position="1"/>
        <end position="18"/>
    </location>
</feature>
<protein>
    <submittedName>
        <fullName evidence="21">Uncharacterized protein</fullName>
    </submittedName>
</protein>
<feature type="domain" description="Neurotransmitter-gated ion-channel transmembrane" evidence="20">
    <location>
        <begin position="260"/>
        <end position="518"/>
    </location>
</feature>
<feature type="transmembrane region" description="Helical" evidence="17">
    <location>
        <begin position="947"/>
        <end position="971"/>
    </location>
</feature>
<dbReference type="NCBIfam" id="TIGR00860">
    <property type="entry name" value="LIC"/>
    <property type="match status" value="2"/>
</dbReference>
<dbReference type="Gene3D" id="1.20.58.390">
    <property type="entry name" value="Neurotransmitter-gated ion-channel transmembrane domain"/>
    <property type="match status" value="4"/>
</dbReference>
<dbReference type="EMBL" id="CATQJA010001677">
    <property type="protein sequence ID" value="CAJ0568166.1"/>
    <property type="molecule type" value="Genomic_DNA"/>
</dbReference>
<proteinExistence type="inferred from homology"/>
<keyword evidence="3" id="KW-1003">Cell membrane</keyword>
<feature type="transmembrane region" description="Helical" evidence="17">
    <location>
        <begin position="318"/>
        <end position="341"/>
    </location>
</feature>
<dbReference type="FunFam" id="1.20.58.390:FF:000022">
    <property type="entry name" value="Nicotinic acetylcholine receptor subunit alpha4"/>
    <property type="match status" value="1"/>
</dbReference>
<dbReference type="InterPro" id="IPR002394">
    <property type="entry name" value="Nicotinic_acetylcholine_rcpt"/>
</dbReference>
<evidence type="ECO:0000256" key="17">
    <source>
        <dbReference type="RuleBase" id="RU000687"/>
    </source>
</evidence>
<keyword evidence="13" id="KW-0628">Postsynaptic cell membrane</keyword>
<keyword evidence="11" id="KW-0675">Receptor</keyword>
<feature type="compositionally biased region" description="Basic residues" evidence="18">
    <location>
        <begin position="422"/>
        <end position="441"/>
    </location>
</feature>
<feature type="transmembrane region" description="Helical" evidence="17">
    <location>
        <begin position="71"/>
        <end position="90"/>
    </location>
</feature>
<feature type="domain" description="Neurotransmitter-gated ion-channel transmembrane" evidence="20">
    <location>
        <begin position="747"/>
        <end position="963"/>
    </location>
</feature>
<feature type="chain" id="PRO_5041483707" evidence="17">
    <location>
        <begin position="19"/>
        <end position="998"/>
    </location>
</feature>
<keyword evidence="22" id="KW-1185">Reference proteome</keyword>
<keyword evidence="15 17" id="KW-0407">Ion channel</keyword>
<dbReference type="GO" id="GO:0004888">
    <property type="term" value="F:transmembrane signaling receptor activity"/>
    <property type="evidence" value="ECO:0007669"/>
    <property type="project" value="InterPro"/>
</dbReference>
<dbReference type="Pfam" id="PF02931">
    <property type="entry name" value="Neur_chan_LBD"/>
    <property type="match status" value="2"/>
</dbReference>
<dbReference type="InterPro" id="IPR036719">
    <property type="entry name" value="Neuro-gated_channel_TM_sf"/>
</dbReference>
<comment type="subcellular location">
    <subcellularLocation>
        <location evidence="16">Postsynaptic cell membrane</location>
        <topology evidence="16">Multi-pass membrane protein</topology>
    </subcellularLocation>
</comment>
<dbReference type="SUPFAM" id="SSF90112">
    <property type="entry name" value="Neurotransmitter-gated ion-channel transmembrane pore"/>
    <property type="match status" value="2"/>
</dbReference>
<keyword evidence="14" id="KW-1071">Ligand-gated ion channel</keyword>
<evidence type="ECO:0000256" key="9">
    <source>
        <dbReference type="ARBA" id="ARBA00023136"/>
    </source>
</evidence>
<dbReference type="PRINTS" id="PR00252">
    <property type="entry name" value="NRIONCHANNEL"/>
</dbReference>
<dbReference type="GO" id="GO:0022848">
    <property type="term" value="F:acetylcholine-gated monoatomic cation-selective channel activity"/>
    <property type="evidence" value="ECO:0007669"/>
    <property type="project" value="InterPro"/>
</dbReference>
<dbReference type="FunFam" id="1.20.58.390:FF:000086">
    <property type="entry name" value="Acetylcholine receptor subunit beta-type acr-2"/>
    <property type="match status" value="1"/>
</dbReference>
<gene>
    <name evidence="21" type="ORF">MSPICULIGERA_LOCUS6692</name>
</gene>
<evidence type="ECO:0000313" key="22">
    <source>
        <dbReference type="Proteomes" id="UP001177023"/>
    </source>
</evidence>
<keyword evidence="10" id="KW-1015">Disulfide bond</keyword>
<dbReference type="InterPro" id="IPR018000">
    <property type="entry name" value="Neurotransmitter_ion_chnl_CS"/>
</dbReference>
<evidence type="ECO:0000313" key="21">
    <source>
        <dbReference type="EMBL" id="CAJ0568166.1"/>
    </source>
</evidence>
<dbReference type="InterPro" id="IPR038050">
    <property type="entry name" value="Neuro_actylchol_rec"/>
</dbReference>
<evidence type="ECO:0000256" key="5">
    <source>
        <dbReference type="ARBA" id="ARBA00022729"/>
    </source>
</evidence>
<evidence type="ECO:0000256" key="18">
    <source>
        <dbReference type="SAM" id="MobiDB-lite"/>
    </source>
</evidence>
<evidence type="ECO:0000256" key="3">
    <source>
        <dbReference type="ARBA" id="ARBA00022475"/>
    </source>
</evidence>
<dbReference type="GO" id="GO:0007271">
    <property type="term" value="P:synaptic transmission, cholinergic"/>
    <property type="evidence" value="ECO:0007669"/>
    <property type="project" value="UniProtKB-ARBA"/>
</dbReference>
<feature type="non-terminal residue" evidence="21">
    <location>
        <position position="1"/>
    </location>
</feature>